<sequence length="550" mass="58833">MPQLQSPWSARPLRSITERMPMRPVTKATIASTSSTHDARSDDTETEIPCRGPAAPPPSPEPFAQSTDLALARRPPRGCASSLMQQGAQTPESGWSHIASQSATPERELEMSPLRYNSDSGIASEPSHASHSPENDHDHRHAAGLAHNALQRLAHWRDAGTERIRHGAITARDAVYDYVARSSAVSGLGVFSIDRQFLSAALGHLLHQFSSVGPTTFLREMGGEALFAALRKLPPEAVIPLQVVAGSATMALHQLRQKREQRNPDAAARGFHNLSLAQWNALSPQQRDAKRQEQRRYSDAVSSLALAGIASNIVMSAIGPSIGQPETAARVLTSDIKIAAYAVARDTIQAMYRMVGTAQQTNGGISGGHITSAGHFYSMANIIANNTAEVFVPADLAQARQSFAGLSTNLTNTDSIGVLLRYSAIKATINTLLETSDWINVTQEEAAQAGTRQQWDPAIKGRRQDVMRVLDQSIARTAAIDSNIALGNAIALIAEMAELSLPTASLLGNTVAGAAAGMQYKIIGATWQAEAAVREVEDRRQPPAGEAAPT</sequence>
<evidence type="ECO:0000313" key="2">
    <source>
        <dbReference type="EMBL" id="MFN6508946.1"/>
    </source>
</evidence>
<feature type="region of interest" description="Disordered" evidence="1">
    <location>
        <begin position="1"/>
        <end position="139"/>
    </location>
</feature>
<gene>
    <name evidence="2" type="ORF">ACK3FC_17510</name>
</gene>
<dbReference type="EMBL" id="JBKAMQ010000002">
    <property type="protein sequence ID" value="MFN6508946.1"/>
    <property type="molecule type" value="Genomic_DNA"/>
</dbReference>
<evidence type="ECO:0008006" key="4">
    <source>
        <dbReference type="Google" id="ProtNLM"/>
    </source>
</evidence>
<comment type="caution">
    <text evidence="2">The sequence shown here is derived from an EMBL/GenBank/DDBJ whole genome shotgun (WGS) entry which is preliminary data.</text>
</comment>
<dbReference type="RefSeq" id="WP_230950696.1">
    <property type="nucleotide sequence ID" value="NZ_JBKAMQ010000002.1"/>
</dbReference>
<keyword evidence="3" id="KW-1185">Reference proteome</keyword>
<protein>
    <recommendedName>
        <fullName evidence="4">Type III effector protein</fullName>
    </recommendedName>
</protein>
<name>A0ABW9KYX5_XANCT</name>
<organism evidence="2 3">
    <name type="scientific">Xanthomonas translucens pv. translucens</name>
    <dbReference type="NCBI Taxonomy" id="134875"/>
    <lineage>
        <taxon>Bacteria</taxon>
        <taxon>Pseudomonadati</taxon>
        <taxon>Pseudomonadota</taxon>
        <taxon>Gammaproteobacteria</taxon>
        <taxon>Lysobacterales</taxon>
        <taxon>Lysobacteraceae</taxon>
        <taxon>Xanthomonas</taxon>
        <taxon>Xanthomonas translucens group</taxon>
    </lineage>
</organism>
<dbReference type="Proteomes" id="UP001635788">
    <property type="component" value="Unassembled WGS sequence"/>
</dbReference>
<accession>A0ABW9KYX5</accession>
<evidence type="ECO:0000256" key="1">
    <source>
        <dbReference type="SAM" id="MobiDB-lite"/>
    </source>
</evidence>
<evidence type="ECO:0000313" key="3">
    <source>
        <dbReference type="Proteomes" id="UP001635788"/>
    </source>
</evidence>
<feature type="compositionally biased region" description="Polar residues" evidence="1">
    <location>
        <begin position="82"/>
        <end position="104"/>
    </location>
</feature>
<feature type="compositionally biased region" description="Polar residues" evidence="1">
    <location>
        <begin position="115"/>
        <end position="130"/>
    </location>
</feature>
<reference evidence="2 3" key="1">
    <citation type="submission" date="2024-12" db="EMBL/GenBank/DDBJ databases">
        <authorList>
            <person name="Alaofin S."/>
            <person name="Velasco D."/>
            <person name="Li D."/>
            <person name="Baldwin T."/>
            <person name="Liu Z."/>
            <person name="Schachterle J.K."/>
        </authorList>
    </citation>
    <scope>NUCLEOTIDE SEQUENCE [LARGE SCALE GENOMIC DNA]</scope>
    <source>
        <strain evidence="2 3">B1</strain>
    </source>
</reference>
<proteinExistence type="predicted"/>